<feature type="transmembrane region" description="Helical" evidence="1">
    <location>
        <begin position="101"/>
        <end position="121"/>
    </location>
</feature>
<keyword evidence="1" id="KW-0472">Membrane</keyword>
<feature type="transmembrane region" description="Helical" evidence="1">
    <location>
        <begin position="327"/>
        <end position="348"/>
    </location>
</feature>
<feature type="transmembrane region" description="Helical" evidence="1">
    <location>
        <begin position="21"/>
        <end position="41"/>
    </location>
</feature>
<evidence type="ECO:0000256" key="1">
    <source>
        <dbReference type="SAM" id="Phobius"/>
    </source>
</evidence>
<proteinExistence type="predicted"/>
<accession>A0ABD0BGK0</accession>
<feature type="transmembrane region" description="Helical" evidence="1">
    <location>
        <begin position="461"/>
        <end position="481"/>
    </location>
</feature>
<evidence type="ECO:0008006" key="4">
    <source>
        <dbReference type="Google" id="ProtNLM"/>
    </source>
</evidence>
<feature type="transmembrane region" description="Helical" evidence="1">
    <location>
        <begin position="53"/>
        <end position="73"/>
    </location>
</feature>
<feature type="transmembrane region" description="Helical" evidence="1">
    <location>
        <begin position="368"/>
        <end position="387"/>
    </location>
</feature>
<feature type="transmembrane region" description="Helical" evidence="1">
    <location>
        <begin position="393"/>
        <end position="413"/>
    </location>
</feature>
<feature type="transmembrane region" description="Helical" evidence="1">
    <location>
        <begin position="303"/>
        <end position="321"/>
    </location>
</feature>
<protein>
    <recommendedName>
        <fullName evidence="4">ABC transporter permease</fullName>
    </recommendedName>
</protein>
<organism evidence="2 3">
    <name type="scientific">Corynebacterium ulcerans</name>
    <dbReference type="NCBI Taxonomy" id="65058"/>
    <lineage>
        <taxon>Bacteria</taxon>
        <taxon>Bacillati</taxon>
        <taxon>Actinomycetota</taxon>
        <taxon>Actinomycetes</taxon>
        <taxon>Mycobacteriales</taxon>
        <taxon>Corynebacteriaceae</taxon>
        <taxon>Corynebacterium</taxon>
    </lineage>
</organism>
<name>A0ABD0BGK0_CORUL</name>
<evidence type="ECO:0000313" key="3">
    <source>
        <dbReference type="Proteomes" id="UP001205910"/>
    </source>
</evidence>
<feature type="transmembrane region" description="Helical" evidence="1">
    <location>
        <begin position="420"/>
        <end position="441"/>
    </location>
</feature>
<dbReference type="EMBL" id="BQFK01000001">
    <property type="protein sequence ID" value="GJJ41984.1"/>
    <property type="molecule type" value="Genomic_DNA"/>
</dbReference>
<dbReference type="Proteomes" id="UP001205910">
    <property type="component" value="Unassembled WGS sequence"/>
</dbReference>
<gene>
    <name evidence="2" type="ORF">CULCOIPH005_01730</name>
</gene>
<dbReference type="InterPro" id="IPR021205">
    <property type="entry name" value="Lanti_perm_SpaE/MutE/EpiE-like"/>
</dbReference>
<dbReference type="RefSeq" id="WP_014835647.1">
    <property type="nucleotide sequence ID" value="NZ_AP019662.1"/>
</dbReference>
<sequence length="490" mass="53331">MQLPWNAYIKAEAIKARRTSLVYLPFVGLFLALMNITLSQLASGQGFQSTPFAWQSLYITGISAPILALIATLPERREVLAQEGGIPTHAVSMQRLRLARFLLVCISSLALQLLLFVPMIPVGAPPIAAFLAILFAWIGSLGPLGLFSALGRVIGLIPTLLIAVLWQIVGVISTEKEFWYFSPPAWALRIMLRPMNIHINAVPLEPDSPLRTESPTLGLMLCLLLAVLAGVLTYSVSPASPTAEKHRCFFTQHRQHRDRTRTTTDKDHTAFDLAHIAQGTGRKPVGYLRTIGAFARSLHRTGVYPLSILTVMLITLTAFIYSETTALQLYSYFLVPLGTGFLSVLSWYATRPVYSQNALDNPRAHTGFALTHTAIVSVITLVVAAITRAPFPSIVLLLLIGSALATGCCAAVMRFGNAAPIVLSLIVCVFSITIGGDVLAHTKLWVIGIAGWPLLASADPMRFTTAFILSVLLCGCSWWAFHSASKKHHI</sequence>
<dbReference type="CDD" id="cd21807">
    <property type="entry name" value="ABC-2_lan_permease_MutE_EpiE-like"/>
    <property type="match status" value="1"/>
</dbReference>
<keyword evidence="1" id="KW-0812">Transmembrane</keyword>
<dbReference type="AlphaFoldDB" id="A0ABD0BGK0"/>
<evidence type="ECO:0000313" key="2">
    <source>
        <dbReference type="EMBL" id="GJJ41984.1"/>
    </source>
</evidence>
<comment type="caution">
    <text evidence="2">The sequence shown here is derived from an EMBL/GenBank/DDBJ whole genome shotgun (WGS) entry which is preliminary data.</text>
</comment>
<feature type="transmembrane region" description="Helical" evidence="1">
    <location>
        <begin position="153"/>
        <end position="173"/>
    </location>
</feature>
<feature type="transmembrane region" description="Helical" evidence="1">
    <location>
        <begin position="127"/>
        <end position="146"/>
    </location>
</feature>
<keyword evidence="1" id="KW-1133">Transmembrane helix</keyword>
<reference evidence="2 3" key="1">
    <citation type="submission" date="2021-11" db="EMBL/GenBank/DDBJ databases">
        <title>Whole genome sequences of diphtheriae toxin producing Corynebacterium ulcerans isolates from cats in Osaka, Japan.</title>
        <authorList>
            <person name="Umeda K."/>
            <person name="Hirai Y."/>
        </authorList>
    </citation>
    <scope>NUCLEOTIDE SEQUENCE [LARGE SCALE GENOMIC DNA]</scope>
    <source>
        <strain evidence="2 3">12109B-1</strain>
    </source>
</reference>
<feature type="transmembrane region" description="Helical" evidence="1">
    <location>
        <begin position="217"/>
        <end position="237"/>
    </location>
</feature>